<feature type="transmembrane region" description="Helical" evidence="1">
    <location>
        <begin position="14"/>
        <end position="35"/>
    </location>
</feature>
<dbReference type="KEGG" id="aqt:FN924_17095"/>
<dbReference type="Pfam" id="PF09911">
    <property type="entry name" value="DUF2140"/>
    <property type="match status" value="1"/>
</dbReference>
<organism evidence="2 3">
    <name type="scientific">Radiobacillus deserti</name>
    <dbReference type="NCBI Taxonomy" id="2594883"/>
    <lineage>
        <taxon>Bacteria</taxon>
        <taxon>Bacillati</taxon>
        <taxon>Bacillota</taxon>
        <taxon>Bacilli</taxon>
        <taxon>Bacillales</taxon>
        <taxon>Bacillaceae</taxon>
        <taxon>Radiobacillus</taxon>
    </lineage>
</organism>
<keyword evidence="1" id="KW-1133">Transmembrane helix</keyword>
<proteinExistence type="predicted"/>
<keyword evidence="1" id="KW-0472">Membrane</keyword>
<gene>
    <name evidence="2" type="ORF">FN924_17095</name>
</gene>
<keyword evidence="1" id="KW-0812">Transmembrane</keyword>
<dbReference type="AlphaFoldDB" id="A0A516KK33"/>
<dbReference type="RefSeq" id="WP_143896576.1">
    <property type="nucleotide sequence ID" value="NZ_CP041666.1"/>
</dbReference>
<dbReference type="Proteomes" id="UP000315215">
    <property type="component" value="Chromosome"/>
</dbReference>
<sequence>MSEAPKKKWNWKRWFIILASINVGVLVLLFLLIFIPAQTSDDPPKKQDIEAEAGAELVVRSSKEDLSQLINGYLDKLLKNKADDFEVTLDENVVIIGSVEAFQTKIPVTIEMEPVVQENGDLVLKQEKISLGLLPLPRNKILSYIDKGYPTPDWVKIYPKKESIYVAVTEMDIKSNFKVKVESFDLKNDDLRFKFKVPNKIFGISFNF</sequence>
<dbReference type="OrthoDB" id="2412610at2"/>
<evidence type="ECO:0000313" key="3">
    <source>
        <dbReference type="Proteomes" id="UP000315215"/>
    </source>
</evidence>
<dbReference type="EMBL" id="CP041666">
    <property type="protein sequence ID" value="QDP41741.1"/>
    <property type="molecule type" value="Genomic_DNA"/>
</dbReference>
<evidence type="ECO:0000313" key="2">
    <source>
        <dbReference type="EMBL" id="QDP41741.1"/>
    </source>
</evidence>
<evidence type="ECO:0000256" key="1">
    <source>
        <dbReference type="SAM" id="Phobius"/>
    </source>
</evidence>
<protein>
    <submittedName>
        <fullName evidence="2">DUF2140 family protein</fullName>
    </submittedName>
</protein>
<reference evidence="2 3" key="1">
    <citation type="submission" date="2019-07" db="EMBL/GenBank/DDBJ databases">
        <authorList>
            <person name="Li J."/>
        </authorList>
    </citation>
    <scope>NUCLEOTIDE SEQUENCE [LARGE SCALE GENOMIC DNA]</scope>
    <source>
        <strain evidence="2 3">TKL69</strain>
    </source>
</reference>
<name>A0A516KK33_9BACI</name>
<accession>A0A516KK33</accession>
<dbReference type="InterPro" id="IPR018672">
    <property type="entry name" value="DUF2140"/>
</dbReference>
<keyword evidence="3" id="KW-1185">Reference proteome</keyword>